<dbReference type="Pfam" id="PF14111">
    <property type="entry name" value="DUF4283"/>
    <property type="match status" value="1"/>
</dbReference>
<evidence type="ECO:0000313" key="3">
    <source>
        <dbReference type="Proteomes" id="UP000249390"/>
    </source>
</evidence>
<reference evidence="2 3" key="1">
    <citation type="submission" date="2018-06" db="EMBL/GenBank/DDBJ databases">
        <title>The Genome of Cuscuta australis (Dodder) Provides Insight into the Evolution of Plant Parasitism.</title>
        <authorList>
            <person name="Liu H."/>
        </authorList>
    </citation>
    <scope>NUCLEOTIDE SEQUENCE [LARGE SCALE GENOMIC DNA]</scope>
    <source>
        <strain evidence="3">cv. Yunnan</strain>
        <tissue evidence="2">Vines</tissue>
    </source>
</reference>
<gene>
    <name evidence="2" type="ORF">DM860_014167</name>
</gene>
<evidence type="ECO:0000259" key="1">
    <source>
        <dbReference type="Pfam" id="PF14111"/>
    </source>
</evidence>
<dbReference type="PANTHER" id="PTHR33710:SF64">
    <property type="entry name" value="ENDONUCLEASE_EXONUCLEASE_PHOSPHATASE DOMAIN-CONTAINING PROTEIN"/>
    <property type="match status" value="1"/>
</dbReference>
<dbReference type="PANTHER" id="PTHR33710">
    <property type="entry name" value="BNAC02G09200D PROTEIN"/>
    <property type="match status" value="1"/>
</dbReference>
<dbReference type="EMBL" id="NQVE01000150">
    <property type="protein sequence ID" value="RAL44030.1"/>
    <property type="molecule type" value="Genomic_DNA"/>
</dbReference>
<feature type="domain" description="DUF4283" evidence="1">
    <location>
        <begin position="37"/>
        <end position="94"/>
    </location>
</feature>
<dbReference type="Proteomes" id="UP000249390">
    <property type="component" value="Unassembled WGS sequence"/>
</dbReference>
<organism evidence="2 3">
    <name type="scientific">Cuscuta australis</name>
    <dbReference type="NCBI Taxonomy" id="267555"/>
    <lineage>
        <taxon>Eukaryota</taxon>
        <taxon>Viridiplantae</taxon>
        <taxon>Streptophyta</taxon>
        <taxon>Embryophyta</taxon>
        <taxon>Tracheophyta</taxon>
        <taxon>Spermatophyta</taxon>
        <taxon>Magnoliopsida</taxon>
        <taxon>eudicotyledons</taxon>
        <taxon>Gunneridae</taxon>
        <taxon>Pentapetalae</taxon>
        <taxon>asterids</taxon>
        <taxon>lamiids</taxon>
        <taxon>Solanales</taxon>
        <taxon>Convolvulaceae</taxon>
        <taxon>Cuscuteae</taxon>
        <taxon>Cuscuta</taxon>
        <taxon>Cuscuta subgen. Grammica</taxon>
        <taxon>Cuscuta sect. Cleistogrammica</taxon>
    </lineage>
</organism>
<sequence>MDSCSKSPDVPNMIPQSPQDLEHQIEEVIDLDSKGFLTRIWKVFDIDDISFLKKGQFLVRFHKEEDRDEIIKRKYYLMDNKPVYVQKWYPGYKVNLMERKDIPIWVQFPELEMKYWSLSALSKLGSAIGQPIKRDRATTSRVKWSWDKEPEPKLTETQDEDKDVEGNKETKIISDAVISNACCKADISVLNKEIFDDSGFLEEVTRPFQECLEVCGLEDLPFEGPRFTWTNNQEIDKRIYSKLDRPLGNIEWILNLDYKVYFKERGICDHSSIVVKQIAQQVPSLHFSFYDMWTLDPHFPSLVAEVWDKEHQDYLMYQIIQKLKQLKGPLKKLNRKKEVLWIKWIHNRYLKNNNIWDCPKKNDDCYYSRDCFVKMEKSTTFTPENAKEDRHHLFCTFPYTKEIYMKIYEWIHYLYEGDTVESIGAQLLGIFSMKRRILTALLALEPISEDISKGKAKKNDGLKKYTPAERLTLAKYYVDVCEDAITNNYQKSKMYSGHVAAKYNPGRPDWMLVRDGEMLLKYWGRVHPVAQKFGSLGPPLKTLCQRRWTFSVKRRRRFFKFQNI</sequence>
<evidence type="ECO:0000313" key="2">
    <source>
        <dbReference type="EMBL" id="RAL44030.1"/>
    </source>
</evidence>
<keyword evidence="3" id="KW-1185">Reference proteome</keyword>
<dbReference type="InterPro" id="IPR025558">
    <property type="entry name" value="DUF4283"/>
</dbReference>
<dbReference type="AlphaFoldDB" id="A0A328DFG6"/>
<protein>
    <recommendedName>
        <fullName evidence="1">DUF4283 domain-containing protein</fullName>
    </recommendedName>
</protein>
<comment type="caution">
    <text evidence="2">The sequence shown here is derived from an EMBL/GenBank/DDBJ whole genome shotgun (WGS) entry which is preliminary data.</text>
</comment>
<name>A0A328DFG6_9ASTE</name>
<accession>A0A328DFG6</accession>
<proteinExistence type="predicted"/>